<accession>A0A9D0ZQF1</accession>
<keyword evidence="3" id="KW-1003">Cell membrane</keyword>
<keyword evidence="6 7" id="KW-0472">Membrane</keyword>
<feature type="transmembrane region" description="Helical" evidence="7">
    <location>
        <begin position="257"/>
        <end position="278"/>
    </location>
</feature>
<dbReference type="Gene3D" id="1.10.3860.10">
    <property type="entry name" value="Sodium:dicarboxylate symporter"/>
    <property type="match status" value="1"/>
</dbReference>
<organism evidence="8 9">
    <name type="scientific">Candidatus Coprosoma intestinipullorum</name>
    <dbReference type="NCBI Taxonomy" id="2840752"/>
    <lineage>
        <taxon>Bacteria</taxon>
        <taxon>Bacillati</taxon>
        <taxon>Bacillota</taxon>
        <taxon>Bacillota incertae sedis</taxon>
        <taxon>Candidatus Coprosoma</taxon>
    </lineage>
</organism>
<dbReference type="GO" id="GO:0015293">
    <property type="term" value="F:symporter activity"/>
    <property type="evidence" value="ECO:0007669"/>
    <property type="project" value="UniProtKB-KW"/>
</dbReference>
<dbReference type="InterPro" id="IPR001991">
    <property type="entry name" value="Na-dicarboxylate_symporter"/>
</dbReference>
<evidence type="ECO:0000313" key="9">
    <source>
        <dbReference type="Proteomes" id="UP000886786"/>
    </source>
</evidence>
<dbReference type="SUPFAM" id="SSF118215">
    <property type="entry name" value="Proton glutamate symport protein"/>
    <property type="match status" value="1"/>
</dbReference>
<dbReference type="AlphaFoldDB" id="A0A9D0ZQF1"/>
<evidence type="ECO:0000256" key="4">
    <source>
        <dbReference type="ARBA" id="ARBA00022692"/>
    </source>
</evidence>
<feature type="transmembrane region" description="Helical" evidence="7">
    <location>
        <begin position="222"/>
        <end position="245"/>
    </location>
</feature>
<dbReference type="Proteomes" id="UP000886786">
    <property type="component" value="Unassembled WGS sequence"/>
</dbReference>
<gene>
    <name evidence="8" type="ORF">IAB27_03090</name>
</gene>
<evidence type="ECO:0000313" key="8">
    <source>
        <dbReference type="EMBL" id="HIQ90596.1"/>
    </source>
</evidence>
<keyword evidence="4 7" id="KW-0812">Transmembrane</keyword>
<name>A0A9D0ZQF1_9FIRM</name>
<reference evidence="8" key="1">
    <citation type="submission" date="2020-10" db="EMBL/GenBank/DDBJ databases">
        <authorList>
            <person name="Gilroy R."/>
        </authorList>
    </citation>
    <scope>NUCLEOTIDE SEQUENCE</scope>
    <source>
        <strain evidence="8">CHK147-3167</strain>
    </source>
</reference>
<dbReference type="InterPro" id="IPR036458">
    <property type="entry name" value="Na:dicarbo_symporter_sf"/>
</dbReference>
<keyword evidence="5 7" id="KW-1133">Transmembrane helix</keyword>
<sequence>MKKFWKNYKQTILLVLAMIIGAICGLIFKEDASLVKPLGDLFLNLLFIVIVPLIFFTVTTAVAKTKQPKRFGKIMVMTVIVFVVTSLIAVAAGFIGTSITNLVEPGDSKEIREMFDSEVTNDTELNVLESTVQLISVDDLSKLFSKENVVAVLLASVLVGLSIRMSKDKGEPLLKVLESGKDVTFNFIKLIMYYAPIGIGCYFASFVGTFGASIALGFLKTFVLYLIIALIFYFGVYSLYAFIAGGKEGFKRFWKNILPSTFTALATCSSAACIPINIDSAKKMGVPEDVTETVIPLATNLHQDGSYIGTVFKIMFLVSLFGTNISDPGTILEMVFVTLIATLLISGVPIGGGTISEMMIITMLGYPVAALPVLTMVATVIDAPATMLNAVGDTSCSLLVARGVDGRKWLKNKD</sequence>
<dbReference type="GO" id="GO:0006835">
    <property type="term" value="P:dicarboxylic acid transport"/>
    <property type="evidence" value="ECO:0007669"/>
    <property type="project" value="TreeGrafter"/>
</dbReference>
<protein>
    <submittedName>
        <fullName evidence="8">Dicarboxylate/amino acid:cation symporter</fullName>
    </submittedName>
</protein>
<dbReference type="EMBL" id="DVFV01000059">
    <property type="protein sequence ID" value="HIQ90596.1"/>
    <property type="molecule type" value="Genomic_DNA"/>
</dbReference>
<reference evidence="8" key="2">
    <citation type="journal article" date="2021" name="PeerJ">
        <title>Extensive microbial diversity within the chicken gut microbiome revealed by metagenomics and culture.</title>
        <authorList>
            <person name="Gilroy R."/>
            <person name="Ravi A."/>
            <person name="Getino M."/>
            <person name="Pursley I."/>
            <person name="Horton D.L."/>
            <person name="Alikhan N.F."/>
            <person name="Baker D."/>
            <person name="Gharbi K."/>
            <person name="Hall N."/>
            <person name="Watson M."/>
            <person name="Adriaenssens E.M."/>
            <person name="Foster-Nyarko E."/>
            <person name="Jarju S."/>
            <person name="Secka A."/>
            <person name="Antonio M."/>
            <person name="Oren A."/>
            <person name="Chaudhuri R.R."/>
            <person name="La Ragione R."/>
            <person name="Hildebrand F."/>
            <person name="Pallen M.J."/>
        </authorList>
    </citation>
    <scope>NUCLEOTIDE SEQUENCE</scope>
    <source>
        <strain evidence="8">CHK147-3167</strain>
    </source>
</reference>
<keyword evidence="2" id="KW-0813">Transport</keyword>
<dbReference type="PANTHER" id="PTHR42865:SF7">
    <property type="entry name" value="PROTON_GLUTAMATE-ASPARTATE SYMPORTER"/>
    <property type="match status" value="1"/>
</dbReference>
<comment type="subcellular location">
    <subcellularLocation>
        <location evidence="1">Cell membrane</location>
        <topology evidence="1">Multi-pass membrane protein</topology>
    </subcellularLocation>
</comment>
<evidence type="ECO:0000256" key="6">
    <source>
        <dbReference type="ARBA" id="ARBA00023136"/>
    </source>
</evidence>
<feature type="transmembrane region" description="Helical" evidence="7">
    <location>
        <begin position="187"/>
        <end position="216"/>
    </location>
</feature>
<feature type="transmembrane region" description="Helical" evidence="7">
    <location>
        <begin position="305"/>
        <end position="322"/>
    </location>
</feature>
<dbReference type="PANTHER" id="PTHR42865">
    <property type="entry name" value="PROTON/GLUTAMATE-ASPARTATE SYMPORTER"/>
    <property type="match status" value="1"/>
</dbReference>
<evidence type="ECO:0000256" key="7">
    <source>
        <dbReference type="SAM" id="Phobius"/>
    </source>
</evidence>
<evidence type="ECO:0000256" key="5">
    <source>
        <dbReference type="ARBA" id="ARBA00022989"/>
    </source>
</evidence>
<evidence type="ECO:0000256" key="3">
    <source>
        <dbReference type="ARBA" id="ARBA00022475"/>
    </source>
</evidence>
<evidence type="ECO:0000256" key="2">
    <source>
        <dbReference type="ARBA" id="ARBA00022448"/>
    </source>
</evidence>
<dbReference type="PRINTS" id="PR00173">
    <property type="entry name" value="EDTRNSPORT"/>
</dbReference>
<feature type="transmembrane region" description="Helical" evidence="7">
    <location>
        <begin position="12"/>
        <end position="29"/>
    </location>
</feature>
<comment type="caution">
    <text evidence="8">The sequence shown here is derived from an EMBL/GenBank/DDBJ whole genome shotgun (WGS) entry which is preliminary data.</text>
</comment>
<feature type="transmembrane region" description="Helical" evidence="7">
    <location>
        <begin position="358"/>
        <end position="381"/>
    </location>
</feature>
<evidence type="ECO:0000256" key="1">
    <source>
        <dbReference type="ARBA" id="ARBA00004651"/>
    </source>
</evidence>
<feature type="transmembrane region" description="Helical" evidence="7">
    <location>
        <begin position="334"/>
        <end position="352"/>
    </location>
</feature>
<dbReference type="GO" id="GO:0005886">
    <property type="term" value="C:plasma membrane"/>
    <property type="evidence" value="ECO:0007669"/>
    <property type="project" value="UniProtKB-SubCell"/>
</dbReference>
<feature type="transmembrane region" description="Helical" evidence="7">
    <location>
        <begin position="74"/>
        <end position="95"/>
    </location>
</feature>
<proteinExistence type="predicted"/>
<feature type="transmembrane region" description="Helical" evidence="7">
    <location>
        <begin position="41"/>
        <end position="62"/>
    </location>
</feature>
<dbReference type="Pfam" id="PF00375">
    <property type="entry name" value="SDF"/>
    <property type="match status" value="1"/>
</dbReference>